<name>A0A9Y2AHD5_9FIRM</name>
<dbReference type="KEGG" id="sgbi:P3F81_09810"/>
<sequence length="199" mass="23487">MNRKELEQRLIQEKVKPITYNFIGKWENEEFCLGINDGKWEVYYSEKGNKNCLEIFLKEDEACEYFYNWIYKYSSVKDKKGGILESYGEGRFQIFPGYKAGLILFDVKKRRVLGENCKYLFKDNILYISEAKGYIVINLLDGTIKQMKEISQKESEKFTWGGEYGEEYVKIDKFEEFSKEEQNTLKSLSEKDIGDGSFV</sequence>
<proteinExistence type="predicted"/>
<dbReference type="AlphaFoldDB" id="A0A9Y2AHD5"/>
<dbReference type="Proteomes" id="UP001243623">
    <property type="component" value="Chromosome"/>
</dbReference>
<keyword evidence="2" id="KW-1185">Reference proteome</keyword>
<dbReference type="EMBL" id="CP120678">
    <property type="protein sequence ID" value="WIW70182.1"/>
    <property type="molecule type" value="Genomic_DNA"/>
</dbReference>
<dbReference type="RefSeq" id="WP_309320351.1">
    <property type="nucleotide sequence ID" value="NZ_CP120678.1"/>
</dbReference>
<accession>A0A9Y2AHD5</accession>
<gene>
    <name evidence="1" type="ORF">P3F81_09810</name>
</gene>
<reference evidence="1" key="1">
    <citation type="submission" date="2023-03" db="EMBL/GenBank/DDBJ databases">
        <title>Selenobaculum gbiensis gen. nov. sp. nov., a new bacterium isolated from the gut microbiota of IBD patient.</title>
        <authorList>
            <person name="Yeo S."/>
            <person name="Park H."/>
            <person name="Huh C.S."/>
        </authorList>
    </citation>
    <scope>NUCLEOTIDE SEQUENCE</scope>
    <source>
        <strain evidence="1">ICN-92133</strain>
    </source>
</reference>
<evidence type="ECO:0000313" key="1">
    <source>
        <dbReference type="EMBL" id="WIW70182.1"/>
    </source>
</evidence>
<protein>
    <submittedName>
        <fullName evidence="1">Uncharacterized protein</fullName>
    </submittedName>
</protein>
<organism evidence="1 2">
    <name type="scientific">Selenobaculum gibii</name>
    <dbReference type="NCBI Taxonomy" id="3054208"/>
    <lineage>
        <taxon>Bacteria</taxon>
        <taxon>Bacillati</taxon>
        <taxon>Bacillota</taxon>
        <taxon>Negativicutes</taxon>
        <taxon>Selenomonadales</taxon>
        <taxon>Selenomonadaceae</taxon>
        <taxon>Selenobaculum</taxon>
    </lineage>
</organism>
<evidence type="ECO:0000313" key="2">
    <source>
        <dbReference type="Proteomes" id="UP001243623"/>
    </source>
</evidence>